<feature type="coiled-coil region" evidence="10">
    <location>
        <begin position="97"/>
        <end position="131"/>
    </location>
</feature>
<comment type="similarity">
    <text evidence="2 9">Belongs to the COG6 family.</text>
</comment>
<reference evidence="14 15" key="1">
    <citation type="submission" date="2020-04" db="EMBL/GenBank/DDBJ databases">
        <title>Perkinsus olseni comparative genomics.</title>
        <authorList>
            <person name="Bogema D.R."/>
        </authorList>
    </citation>
    <scope>NUCLEOTIDE SEQUENCE [LARGE SCALE GENOMIC DNA]</scope>
    <source>
        <strain evidence="14">00978-12</strain>
    </source>
</reference>
<comment type="caution">
    <text evidence="14">The sequence shown here is derived from an EMBL/GenBank/DDBJ whole genome shotgun (WGS) entry which is preliminary data.</text>
</comment>
<protein>
    <recommendedName>
        <fullName evidence="3 9">Conserved oligomeric Golgi complex subunit 6</fullName>
        <shortName evidence="9">COG complex subunit 6</shortName>
    </recommendedName>
    <alternativeName>
        <fullName evidence="8 9">Component of oligomeric Golgi complex 6</fullName>
    </alternativeName>
</protein>
<evidence type="ECO:0000256" key="11">
    <source>
        <dbReference type="SAM" id="MobiDB-lite"/>
    </source>
</evidence>
<dbReference type="EMBL" id="JABANP010000163">
    <property type="protein sequence ID" value="KAF4688086.1"/>
    <property type="molecule type" value="Genomic_DNA"/>
</dbReference>
<dbReference type="AlphaFoldDB" id="A0A7J6NX03"/>
<dbReference type="OrthoDB" id="272987at2759"/>
<dbReference type="GO" id="GO:0006891">
    <property type="term" value="P:intra-Golgi vesicle-mediated transport"/>
    <property type="evidence" value="ECO:0007669"/>
    <property type="project" value="UniProtKB-UniRule"/>
</dbReference>
<feature type="domain" description="Conserved Oligomeric Golgi complex subunit 6 C-terminal" evidence="13">
    <location>
        <begin position="248"/>
        <end position="426"/>
    </location>
</feature>
<keyword evidence="4 9" id="KW-0813">Transport</keyword>
<evidence type="ECO:0000256" key="8">
    <source>
        <dbReference type="ARBA" id="ARBA00031348"/>
    </source>
</evidence>
<evidence type="ECO:0000313" key="14">
    <source>
        <dbReference type="EMBL" id="KAF4688086.1"/>
    </source>
</evidence>
<keyword evidence="5 9" id="KW-0653">Protein transport</keyword>
<keyword evidence="10" id="KW-0175">Coiled coil</keyword>
<dbReference type="GO" id="GO:0015031">
    <property type="term" value="P:protein transport"/>
    <property type="evidence" value="ECO:0007669"/>
    <property type="project" value="UniProtKB-KW"/>
</dbReference>
<organism evidence="14 15">
    <name type="scientific">Perkinsus olseni</name>
    <name type="common">Perkinsus atlanticus</name>
    <dbReference type="NCBI Taxonomy" id="32597"/>
    <lineage>
        <taxon>Eukaryota</taxon>
        <taxon>Sar</taxon>
        <taxon>Alveolata</taxon>
        <taxon>Perkinsozoa</taxon>
        <taxon>Perkinsea</taxon>
        <taxon>Perkinsida</taxon>
        <taxon>Perkinsidae</taxon>
        <taxon>Perkinsus</taxon>
    </lineage>
</organism>
<dbReference type="GO" id="GO:0000139">
    <property type="term" value="C:Golgi membrane"/>
    <property type="evidence" value="ECO:0007669"/>
    <property type="project" value="UniProtKB-SubCell"/>
</dbReference>
<feature type="region of interest" description="Disordered" evidence="11">
    <location>
        <begin position="205"/>
        <end position="238"/>
    </location>
</feature>
<dbReference type="PANTHER" id="PTHR21506">
    <property type="entry name" value="COMPONENT OF OLIGOMERIC GOLGI COMPLEX 6"/>
    <property type="match status" value="1"/>
</dbReference>
<dbReference type="InterPro" id="IPR048368">
    <property type="entry name" value="COG6_N"/>
</dbReference>
<feature type="region of interest" description="Disordered" evidence="11">
    <location>
        <begin position="447"/>
        <end position="470"/>
    </location>
</feature>
<evidence type="ECO:0000259" key="12">
    <source>
        <dbReference type="Pfam" id="PF06419"/>
    </source>
</evidence>
<evidence type="ECO:0000259" key="13">
    <source>
        <dbReference type="Pfam" id="PF20653"/>
    </source>
</evidence>
<feature type="domain" description="Conserved Oligomeric Golgi complex subunit 6 C-terminal" evidence="13">
    <location>
        <begin position="468"/>
        <end position="774"/>
    </location>
</feature>
<dbReference type="PANTHER" id="PTHR21506:SF0">
    <property type="entry name" value="CONSERVED OLIGOMERIC GOLGI COMPLEX SUBUNIT 6"/>
    <property type="match status" value="1"/>
</dbReference>
<dbReference type="SMART" id="SM01087">
    <property type="entry name" value="COG6"/>
    <property type="match status" value="1"/>
</dbReference>
<dbReference type="Pfam" id="PF20653">
    <property type="entry name" value="COG6_C"/>
    <property type="match status" value="2"/>
</dbReference>
<evidence type="ECO:0000313" key="15">
    <source>
        <dbReference type="Proteomes" id="UP000541610"/>
    </source>
</evidence>
<comment type="subcellular location">
    <subcellularLocation>
        <location evidence="1 9">Golgi apparatus membrane</location>
        <topology evidence="1 9">Peripheral membrane protein</topology>
    </subcellularLocation>
</comment>
<name>A0A7J6NX03_PEROL</name>
<accession>A0A7J6NX03</accession>
<dbReference type="GO" id="GO:0017119">
    <property type="term" value="C:Golgi transport complex"/>
    <property type="evidence" value="ECO:0007669"/>
    <property type="project" value="UniProtKB-UniRule"/>
</dbReference>
<dbReference type="InterPro" id="IPR048369">
    <property type="entry name" value="COG6_C"/>
</dbReference>
<dbReference type="InterPro" id="IPR010490">
    <property type="entry name" value="COG6"/>
</dbReference>
<evidence type="ECO:0000256" key="9">
    <source>
        <dbReference type="RuleBase" id="RU365075"/>
    </source>
</evidence>
<keyword evidence="7 9" id="KW-0472">Membrane</keyword>
<keyword evidence="6 9" id="KW-0333">Golgi apparatus</keyword>
<sequence length="776" mass="85623">MTTTGGTEAAPVKSSATAAAAVGASTSQALRKKVVIGVLLTVQKVLSLRFEPSSSLAALQTLSSFYGEGNSVDQRRNLRYMIENENLKLNKEFVEDFSNVESSIEDMSKRIADLESLLDTASSQLQDSRDNTHEVLARARKLNLHKKHTTEKKEVLDLFSSRFILSPEDEARIRNSDTPIDDDFFRSLKQLHRVRLEARRMLDELNDSSGSSTAAEGGGVPSTPSSTSDGANSSHDELKGGSHYDAALAVDILHQTSDLQEIAYERIFVWIQRQCKELVSVASDHEAEEEVSIRIKKGLHVIRHRIVYFNHSAKEISRVRRQLLLQRFHETLVKGGPASRPIDIRAYDIVRYTNDMLAWIHEQVAAEREFFIQTFADDDEEAGGSGPAGTSDNTSGEKAMTWWEGLGIALSGVAEHLRHKVEVAVSGGYANLPRTASSLTADDSSFAANAKSSGKDGRSRTRSSSIWEDTIGHGPGPVELFKVSKLFSFFETTLQPLVLPSDATDDDVAAEPLLTTLSNLETQTHRRFLDAWEAQAQAIRSTSTYLLSASSSLHDLSPPPFVENTVHSLEEILSIFQESHTMLSGVKCIDTQTEDEQAQAELFPILAGALDPLLQFCQQISTAMAKGDAPVFMLNCLVAMQTPLLRFPFTSQRVTMLHSLIEDQMNSLIREHSESTLRQLGLAEILGQLARGEDVDPMTLSACFRGFYTALFNISGTLSIPVIDRLGDRSLRSQARQGVGLQIADAYEKIYNYATEHFPDIHASHTPESVRALLDV</sequence>
<feature type="compositionally biased region" description="Low complexity" evidence="11">
    <location>
        <begin position="208"/>
        <end position="228"/>
    </location>
</feature>
<dbReference type="Proteomes" id="UP000541610">
    <property type="component" value="Unassembled WGS sequence"/>
</dbReference>
<gene>
    <name evidence="14" type="primary">COG6</name>
    <name evidence="14" type="ORF">FOZ60_003201</name>
</gene>
<evidence type="ECO:0000256" key="2">
    <source>
        <dbReference type="ARBA" id="ARBA00011023"/>
    </source>
</evidence>
<feature type="domain" description="Conserved oligomeric complex COG6 N-terminal" evidence="12">
    <location>
        <begin position="68"/>
        <end position="175"/>
    </location>
</feature>
<comment type="function">
    <text evidence="9">Required for normal Golgi function.</text>
</comment>
<comment type="subunit">
    <text evidence="9">Component of the conserved oligomeric Golgi complex.</text>
</comment>
<evidence type="ECO:0000256" key="1">
    <source>
        <dbReference type="ARBA" id="ARBA00004395"/>
    </source>
</evidence>
<evidence type="ECO:0000256" key="10">
    <source>
        <dbReference type="SAM" id="Coils"/>
    </source>
</evidence>
<evidence type="ECO:0000256" key="7">
    <source>
        <dbReference type="ARBA" id="ARBA00023136"/>
    </source>
</evidence>
<evidence type="ECO:0000256" key="4">
    <source>
        <dbReference type="ARBA" id="ARBA00022448"/>
    </source>
</evidence>
<evidence type="ECO:0000256" key="3">
    <source>
        <dbReference type="ARBA" id="ARBA00020973"/>
    </source>
</evidence>
<proteinExistence type="inferred from homology"/>
<dbReference type="Pfam" id="PF06419">
    <property type="entry name" value="COG6_N"/>
    <property type="match status" value="1"/>
</dbReference>
<evidence type="ECO:0000256" key="5">
    <source>
        <dbReference type="ARBA" id="ARBA00022927"/>
    </source>
</evidence>
<evidence type="ECO:0000256" key="6">
    <source>
        <dbReference type="ARBA" id="ARBA00023034"/>
    </source>
</evidence>